<organism evidence="1 2">
    <name type="scientific">Phaseolus coccineus</name>
    <name type="common">Scarlet runner bean</name>
    <name type="synonym">Phaseolus multiflorus</name>
    <dbReference type="NCBI Taxonomy" id="3886"/>
    <lineage>
        <taxon>Eukaryota</taxon>
        <taxon>Viridiplantae</taxon>
        <taxon>Streptophyta</taxon>
        <taxon>Embryophyta</taxon>
        <taxon>Tracheophyta</taxon>
        <taxon>Spermatophyta</taxon>
        <taxon>Magnoliopsida</taxon>
        <taxon>eudicotyledons</taxon>
        <taxon>Gunneridae</taxon>
        <taxon>Pentapetalae</taxon>
        <taxon>rosids</taxon>
        <taxon>fabids</taxon>
        <taxon>Fabales</taxon>
        <taxon>Fabaceae</taxon>
        <taxon>Papilionoideae</taxon>
        <taxon>50 kb inversion clade</taxon>
        <taxon>NPAAA clade</taxon>
        <taxon>indigoferoid/millettioid clade</taxon>
        <taxon>Phaseoleae</taxon>
        <taxon>Phaseolus</taxon>
    </lineage>
</organism>
<proteinExistence type="predicted"/>
<evidence type="ECO:0000313" key="1">
    <source>
        <dbReference type="EMBL" id="KAK7364877.1"/>
    </source>
</evidence>
<accession>A0AAN9RA33</accession>
<dbReference type="AlphaFoldDB" id="A0AAN9RA33"/>
<sequence length="111" mass="12554">MVRKSIWEGCDWSQGDVEEPMREERVCSTPGKRGGYVASLQGAAHHNILVLDVLEKLGDVAYKLPAPVFYHFLPKKEQHCPKLASKNQLSTTFEDGLKVLNWLAKQTDFLL</sequence>
<keyword evidence="2" id="KW-1185">Reference proteome</keyword>
<name>A0AAN9RA33_PHACN</name>
<dbReference type="Proteomes" id="UP001374584">
    <property type="component" value="Unassembled WGS sequence"/>
</dbReference>
<reference evidence="1 2" key="1">
    <citation type="submission" date="2024-01" db="EMBL/GenBank/DDBJ databases">
        <title>The genomes of 5 underutilized Papilionoideae crops provide insights into root nodulation and disease resistanc.</title>
        <authorList>
            <person name="Jiang F."/>
        </authorList>
    </citation>
    <scope>NUCLEOTIDE SEQUENCE [LARGE SCALE GENOMIC DNA]</scope>
    <source>
        <strain evidence="1">JINMINGXINNONG_FW02</strain>
        <tissue evidence="1">Leaves</tissue>
    </source>
</reference>
<gene>
    <name evidence="1" type="ORF">VNO80_13622</name>
</gene>
<evidence type="ECO:0000313" key="2">
    <source>
        <dbReference type="Proteomes" id="UP001374584"/>
    </source>
</evidence>
<protein>
    <submittedName>
        <fullName evidence="1">Uncharacterized protein</fullName>
    </submittedName>
</protein>
<comment type="caution">
    <text evidence="1">The sequence shown here is derived from an EMBL/GenBank/DDBJ whole genome shotgun (WGS) entry which is preliminary data.</text>
</comment>
<dbReference type="EMBL" id="JAYMYR010000005">
    <property type="protein sequence ID" value="KAK7364877.1"/>
    <property type="molecule type" value="Genomic_DNA"/>
</dbReference>